<protein>
    <recommendedName>
        <fullName evidence="4">START domain-containing protein</fullName>
    </recommendedName>
</protein>
<organism evidence="2 3">
    <name type="scientific">Tetradesmus obliquus</name>
    <name type="common">Green alga</name>
    <name type="synonym">Acutodesmus obliquus</name>
    <dbReference type="NCBI Taxonomy" id="3088"/>
    <lineage>
        <taxon>Eukaryota</taxon>
        <taxon>Viridiplantae</taxon>
        <taxon>Chlorophyta</taxon>
        <taxon>core chlorophytes</taxon>
        <taxon>Chlorophyceae</taxon>
        <taxon>CS clade</taxon>
        <taxon>Sphaeropleales</taxon>
        <taxon>Scenedesmaceae</taxon>
        <taxon>Tetradesmus</taxon>
    </lineage>
</organism>
<evidence type="ECO:0000313" key="2">
    <source>
        <dbReference type="EMBL" id="WIA17172.1"/>
    </source>
</evidence>
<accession>A0ABY8U7B4</accession>
<feature type="compositionally biased region" description="Low complexity" evidence="1">
    <location>
        <begin position="283"/>
        <end position="321"/>
    </location>
</feature>
<proteinExistence type="predicted"/>
<dbReference type="EMBL" id="CP126215">
    <property type="protein sequence ID" value="WIA17172.1"/>
    <property type="molecule type" value="Genomic_DNA"/>
</dbReference>
<reference evidence="2 3" key="1">
    <citation type="submission" date="2023-05" db="EMBL/GenBank/DDBJ databases">
        <title>A 100% complete, gapless, phased diploid assembly of the Scenedesmus obliquus UTEX 3031 genome.</title>
        <authorList>
            <person name="Biondi T.C."/>
            <person name="Hanschen E.R."/>
            <person name="Kwon T."/>
            <person name="Eng W."/>
            <person name="Kruse C.P.S."/>
            <person name="Koehler S.I."/>
            <person name="Kunde Y."/>
            <person name="Gleasner C.D."/>
            <person name="You Mak K.T."/>
            <person name="Polle J."/>
            <person name="Hovde B.T."/>
            <person name="Starkenburg S.R."/>
        </authorList>
    </citation>
    <scope>NUCLEOTIDE SEQUENCE [LARGE SCALE GENOMIC DNA]</scope>
    <source>
        <strain evidence="2 3">DOE0152z</strain>
    </source>
</reference>
<dbReference type="Proteomes" id="UP001244341">
    <property type="component" value="Chromosome 8b"/>
</dbReference>
<evidence type="ECO:0008006" key="4">
    <source>
        <dbReference type="Google" id="ProtNLM"/>
    </source>
</evidence>
<gene>
    <name evidence="2" type="ORF">OEZ85_014056</name>
</gene>
<feature type="region of interest" description="Disordered" evidence="1">
    <location>
        <begin position="282"/>
        <end position="340"/>
    </location>
</feature>
<name>A0ABY8U7B4_TETOB</name>
<feature type="compositionally biased region" description="Acidic residues" evidence="1">
    <location>
        <begin position="322"/>
        <end position="331"/>
    </location>
</feature>
<keyword evidence="3" id="KW-1185">Reference proteome</keyword>
<sequence>MPTGETYFSLSEFERLTDKRGAKKYLNSVAVLTQPSALQELQAELLEQQQRGAFRGIYRRTGRLATWLEQQYSCVGYRLAAKGGHQLYRIEDLQQRAEAAEAATAAAAAAGQVLEDEHALAVVPDSNRPFTITMQNPRDGRDYVVAHYEPHALQHATLSSSSSSSTGGPAAHLSQIFHSRRGSLLMQRTSAAEGMAASWQGPSNTVMAMAGSRHTHHGSGLHSHLSRYHDDLGAEADSFSLAVWRDLSTAGGLRRIADLWTDGVAQLAWSCNKEAADAVRFHSSNSSSSGLGADSASSGTSGAEAAAAASAMRDTPQQQQQQDEEEKEEGDGEVHSQFSNNAPPNYPSPCLLGSPFTTLAVTHNYHSLLHAEPREHPFSYICWLDVLGPGSELQVAYFWLTAGLAFTPFDGSALYIDVRLVPHCSDPCTVTKRTDKTEGRYGAALFIKPDVVRHNALLWAEQDQARHLDAARRVIQQAGVP</sequence>
<evidence type="ECO:0000313" key="3">
    <source>
        <dbReference type="Proteomes" id="UP001244341"/>
    </source>
</evidence>
<evidence type="ECO:0000256" key="1">
    <source>
        <dbReference type="SAM" id="MobiDB-lite"/>
    </source>
</evidence>